<dbReference type="SUPFAM" id="SSF74863">
    <property type="entry name" value="Thiol:disulfide interchange protein DsbD, N-terminal domain (DsbD-alpha)"/>
    <property type="match status" value="1"/>
</dbReference>
<evidence type="ECO:0000259" key="11">
    <source>
        <dbReference type="PROSITE" id="PS51352"/>
    </source>
</evidence>
<feature type="region of interest" description="Disordered" evidence="8">
    <location>
        <begin position="152"/>
        <end position="171"/>
    </location>
</feature>
<dbReference type="InterPro" id="IPR036929">
    <property type="entry name" value="DsbDN_sf"/>
</dbReference>
<dbReference type="PROSITE" id="PS51352">
    <property type="entry name" value="THIOREDOXIN_2"/>
    <property type="match status" value="1"/>
</dbReference>
<organism evidence="12 13">
    <name type="scientific">Yanghanlia caeni</name>
    <dbReference type="NCBI Taxonomy" id="3064283"/>
    <lineage>
        <taxon>Bacteria</taxon>
        <taxon>Pseudomonadati</taxon>
        <taxon>Pseudomonadota</taxon>
        <taxon>Betaproteobacteria</taxon>
        <taxon>Burkholderiales</taxon>
        <taxon>Alcaligenaceae</taxon>
        <taxon>Yanghanlia</taxon>
    </lineage>
</organism>
<name>A0ABU1D9M1_9BURK</name>
<dbReference type="InterPro" id="IPR013766">
    <property type="entry name" value="Thioredoxin_domain"/>
</dbReference>
<dbReference type="InterPro" id="IPR035671">
    <property type="entry name" value="DsbD_gamma"/>
</dbReference>
<evidence type="ECO:0000256" key="4">
    <source>
        <dbReference type="ARBA" id="ARBA00022748"/>
    </source>
</evidence>
<evidence type="ECO:0000256" key="2">
    <source>
        <dbReference type="ARBA" id="ARBA00022475"/>
    </source>
</evidence>
<feature type="domain" description="Thioredoxin" evidence="11">
    <location>
        <begin position="494"/>
        <end position="616"/>
    </location>
</feature>
<comment type="subcellular location">
    <subcellularLocation>
        <location evidence="1">Cell membrane</location>
        <topology evidence="1">Multi-pass membrane protein</topology>
    </subcellularLocation>
</comment>
<dbReference type="GO" id="GO:0047134">
    <property type="term" value="F:protein-disulfide reductase [NAD(P)H] activity"/>
    <property type="evidence" value="ECO:0007669"/>
    <property type="project" value="UniProtKB-EC"/>
</dbReference>
<feature type="transmembrane region" description="Helical" evidence="9">
    <location>
        <begin position="420"/>
        <end position="437"/>
    </location>
</feature>
<dbReference type="Pfam" id="PF11412">
    <property type="entry name" value="DsbD_N"/>
    <property type="match status" value="1"/>
</dbReference>
<evidence type="ECO:0000256" key="1">
    <source>
        <dbReference type="ARBA" id="ARBA00004651"/>
    </source>
</evidence>
<dbReference type="RefSeq" id="WP_347287647.1">
    <property type="nucleotide sequence ID" value="NZ_JAUZQE010000054.1"/>
</dbReference>
<keyword evidence="7" id="KW-0676">Redox-active center</keyword>
<keyword evidence="4" id="KW-0201">Cytochrome c-type biogenesis</keyword>
<feature type="transmembrane region" description="Helical" evidence="9">
    <location>
        <begin position="243"/>
        <end position="264"/>
    </location>
</feature>
<keyword evidence="3 9" id="KW-0812">Transmembrane</keyword>
<keyword evidence="12" id="KW-0560">Oxidoreductase</keyword>
<keyword evidence="5 9" id="KW-1133">Transmembrane helix</keyword>
<dbReference type="Proteomes" id="UP001232156">
    <property type="component" value="Unassembled WGS sequence"/>
</dbReference>
<dbReference type="Pfam" id="PF02683">
    <property type="entry name" value="DsbD_TM"/>
    <property type="match status" value="1"/>
</dbReference>
<proteinExistence type="predicted"/>
<keyword evidence="2" id="KW-1003">Cell membrane</keyword>
<feature type="transmembrane region" description="Helical" evidence="9">
    <location>
        <begin position="449"/>
        <end position="470"/>
    </location>
</feature>
<dbReference type="PANTHER" id="PTHR32234:SF0">
    <property type="entry name" value="THIOL:DISULFIDE INTERCHANGE PROTEIN DSBD"/>
    <property type="match status" value="1"/>
</dbReference>
<accession>A0ABU1D9M1</accession>
<evidence type="ECO:0000256" key="7">
    <source>
        <dbReference type="ARBA" id="ARBA00023284"/>
    </source>
</evidence>
<evidence type="ECO:0000313" key="12">
    <source>
        <dbReference type="EMBL" id="MDR4127099.1"/>
    </source>
</evidence>
<keyword evidence="10" id="KW-0732">Signal</keyword>
<keyword evidence="13" id="KW-1185">Reference proteome</keyword>
<feature type="chain" id="PRO_5045960204" evidence="10">
    <location>
        <begin position="24"/>
        <end position="617"/>
    </location>
</feature>
<dbReference type="Gene3D" id="3.40.30.10">
    <property type="entry name" value="Glutaredoxin"/>
    <property type="match status" value="1"/>
</dbReference>
<evidence type="ECO:0000256" key="8">
    <source>
        <dbReference type="SAM" id="MobiDB-lite"/>
    </source>
</evidence>
<evidence type="ECO:0000256" key="9">
    <source>
        <dbReference type="SAM" id="Phobius"/>
    </source>
</evidence>
<dbReference type="NCBIfam" id="NF001419">
    <property type="entry name" value="PRK00293.1"/>
    <property type="match status" value="1"/>
</dbReference>
<feature type="transmembrane region" description="Helical" evidence="9">
    <location>
        <begin position="203"/>
        <end position="231"/>
    </location>
</feature>
<feature type="signal peptide" evidence="10">
    <location>
        <begin position="1"/>
        <end position="23"/>
    </location>
</feature>
<sequence length="617" mass="64388">MSVYRIAHAALIVCCLAIGNAWASNGLFSSSSQPEFLEASEVLKLEEVQQQGDEYVVAGRIADDYYVYRHSLKLVDAEGNELDLVLPQGIPQHDEFFGDTVIYTDDALHMRFAATAGGPLTLHWQGCAEDGICYPPDTIQINTGAAGALAGSAGNTQSSAPPQASMGHYASGGAPTRSANASIGEDQAAAERLAALGPVAGTLLFFGFGLLLAFTPCTLPMIPIVSSMVVGSQAKPKRAFIMSLSYVVAMAVTYAAVGVAAGLAGANLQATLQSPWLLGAFAALFLVLASSLFGLFELRLPSGLMNRIEAAGRGRSGGNIAGAAALGFLSALLVGPCMTAPLAGALLYIGQTGSAVQGGLALFALGLGMGLPLLIIAVFGARVLPKPGAWMERVRIAFGYVMLGMAVMMLTRFLTGTLSLVLWGAWILSVAIGLVAWAQGVAERQRLAWTLRSGAVFAGLWSVLMLVGAASGGDSVSQPLGHLRIASTGTASVVPAPDYVPAKSVADVDALLSEAAARDQWTLIDFYADWCVSCHIIERNVFGDPAVAARMANMQVLRPDVTHNDATDKALLKHWGVMGPPTLILVGPDGTERRDLRVVGEIGADEFMNRLEAAGIS</sequence>
<feature type="transmembrane region" description="Helical" evidence="9">
    <location>
        <begin position="276"/>
        <end position="298"/>
    </location>
</feature>
<feature type="transmembrane region" description="Helical" evidence="9">
    <location>
        <begin position="361"/>
        <end position="384"/>
    </location>
</feature>
<evidence type="ECO:0000256" key="5">
    <source>
        <dbReference type="ARBA" id="ARBA00022989"/>
    </source>
</evidence>
<evidence type="ECO:0000256" key="3">
    <source>
        <dbReference type="ARBA" id="ARBA00022692"/>
    </source>
</evidence>
<dbReference type="EMBL" id="JAUZQE010000054">
    <property type="protein sequence ID" value="MDR4127099.1"/>
    <property type="molecule type" value="Genomic_DNA"/>
</dbReference>
<dbReference type="InterPro" id="IPR028250">
    <property type="entry name" value="DsbDN"/>
</dbReference>
<dbReference type="InterPro" id="IPR017937">
    <property type="entry name" value="Thioredoxin_CS"/>
</dbReference>
<dbReference type="SUPFAM" id="SSF52833">
    <property type="entry name" value="Thioredoxin-like"/>
    <property type="match status" value="1"/>
</dbReference>
<gene>
    <name evidence="12" type="primary">dsbD</name>
    <name evidence="12" type="ORF">Q8947_14050</name>
</gene>
<dbReference type="PROSITE" id="PS00194">
    <property type="entry name" value="THIOREDOXIN_1"/>
    <property type="match status" value="1"/>
</dbReference>
<feature type="transmembrane region" description="Helical" evidence="9">
    <location>
        <begin position="396"/>
        <end position="414"/>
    </location>
</feature>
<dbReference type="CDD" id="cd02953">
    <property type="entry name" value="DsbDgamma"/>
    <property type="match status" value="1"/>
</dbReference>
<protein>
    <submittedName>
        <fullName evidence="12">Protein-disulfide reductase DsbD</fullName>
        <ecNumber evidence="12">1.8.1.8</ecNumber>
    </submittedName>
</protein>
<evidence type="ECO:0000256" key="10">
    <source>
        <dbReference type="SAM" id="SignalP"/>
    </source>
</evidence>
<dbReference type="PANTHER" id="PTHR32234">
    <property type="entry name" value="THIOL:DISULFIDE INTERCHANGE PROTEIN DSBD"/>
    <property type="match status" value="1"/>
</dbReference>
<dbReference type="Gene3D" id="2.60.40.1250">
    <property type="entry name" value="Thiol:disulfide interchange protein DsbD, N-terminal domain"/>
    <property type="match status" value="1"/>
</dbReference>
<keyword evidence="6 9" id="KW-0472">Membrane</keyword>
<feature type="transmembrane region" description="Helical" evidence="9">
    <location>
        <begin position="319"/>
        <end position="349"/>
    </location>
</feature>
<evidence type="ECO:0000313" key="13">
    <source>
        <dbReference type="Proteomes" id="UP001232156"/>
    </source>
</evidence>
<reference evidence="12 13" key="1">
    <citation type="submission" date="2023-08" db="EMBL/GenBank/DDBJ databases">
        <title>Alcaligenaceae gen. nov., a novel taxon isolated from the sludge of Yixing Pesticide Factory.</title>
        <authorList>
            <person name="Ruan L."/>
        </authorList>
    </citation>
    <scope>NUCLEOTIDE SEQUENCE [LARGE SCALE GENOMIC DNA]</scope>
    <source>
        <strain evidence="12 13">LG-2</strain>
    </source>
</reference>
<dbReference type="Pfam" id="PF13899">
    <property type="entry name" value="Thioredoxin_7"/>
    <property type="match status" value="1"/>
</dbReference>
<comment type="caution">
    <text evidence="12">The sequence shown here is derived from an EMBL/GenBank/DDBJ whole genome shotgun (WGS) entry which is preliminary data.</text>
</comment>
<dbReference type="InterPro" id="IPR003834">
    <property type="entry name" value="Cyt_c_assmbl_TM_dom"/>
</dbReference>
<dbReference type="InterPro" id="IPR036249">
    <property type="entry name" value="Thioredoxin-like_sf"/>
</dbReference>
<evidence type="ECO:0000256" key="6">
    <source>
        <dbReference type="ARBA" id="ARBA00023136"/>
    </source>
</evidence>
<dbReference type="EC" id="1.8.1.8" evidence="12"/>